<name>A0A1B0DDY3_PHLPP</name>
<sequence>MEIKREDQRGFGVPLSIKDDATTEEATDWLDDVDAAKEMYTWEDHRTVLYAAMQLRGAAKIWIWRLQNFNKYPHRALKRAPNTNVEATTRNSDHICTKGKEATLIRVKRIRKDNNLQRKVDIRSPTTRVFTTGEEKEERWDPENTRQSVSYATYATKKDTKQRSAGKHRGPMLKADRYEVSDTPVTQITQKPFCANYPADRIKKWVTEEDLEELNKIMDEEGEESNSYDEEEGSEDFIENNS</sequence>
<dbReference type="EMBL" id="AJVK01005543">
    <property type="status" value="NOT_ANNOTATED_CDS"/>
    <property type="molecule type" value="Genomic_DNA"/>
</dbReference>
<dbReference type="Proteomes" id="UP000092462">
    <property type="component" value="Unassembled WGS sequence"/>
</dbReference>
<evidence type="ECO:0000313" key="2">
    <source>
        <dbReference type="EnsemblMetazoa" id="PPAI006106-PA"/>
    </source>
</evidence>
<protein>
    <submittedName>
        <fullName evidence="2">Uncharacterized protein</fullName>
    </submittedName>
</protein>
<proteinExistence type="predicted"/>
<reference evidence="2" key="1">
    <citation type="submission" date="2022-08" db="UniProtKB">
        <authorList>
            <consortium name="EnsemblMetazoa"/>
        </authorList>
    </citation>
    <scope>IDENTIFICATION</scope>
    <source>
        <strain evidence="2">Israel</strain>
    </source>
</reference>
<dbReference type="VEuPathDB" id="VectorBase:PPAI006106"/>
<feature type="compositionally biased region" description="Acidic residues" evidence="1">
    <location>
        <begin position="220"/>
        <end position="242"/>
    </location>
</feature>
<keyword evidence="3" id="KW-1185">Reference proteome</keyword>
<feature type="region of interest" description="Disordered" evidence="1">
    <location>
        <begin position="214"/>
        <end position="242"/>
    </location>
</feature>
<evidence type="ECO:0000313" key="3">
    <source>
        <dbReference type="Proteomes" id="UP000092462"/>
    </source>
</evidence>
<dbReference type="AlphaFoldDB" id="A0A1B0DDY3"/>
<accession>A0A1B0DDY3</accession>
<evidence type="ECO:0000256" key="1">
    <source>
        <dbReference type="SAM" id="MobiDB-lite"/>
    </source>
</evidence>
<organism evidence="2 3">
    <name type="scientific">Phlebotomus papatasi</name>
    <name type="common">Sandfly</name>
    <dbReference type="NCBI Taxonomy" id="29031"/>
    <lineage>
        <taxon>Eukaryota</taxon>
        <taxon>Metazoa</taxon>
        <taxon>Ecdysozoa</taxon>
        <taxon>Arthropoda</taxon>
        <taxon>Hexapoda</taxon>
        <taxon>Insecta</taxon>
        <taxon>Pterygota</taxon>
        <taxon>Neoptera</taxon>
        <taxon>Endopterygota</taxon>
        <taxon>Diptera</taxon>
        <taxon>Nematocera</taxon>
        <taxon>Psychodoidea</taxon>
        <taxon>Psychodidae</taxon>
        <taxon>Phlebotomus</taxon>
        <taxon>Phlebotomus</taxon>
    </lineage>
</organism>
<dbReference type="EnsemblMetazoa" id="PPAI006106-RA">
    <property type="protein sequence ID" value="PPAI006106-PA"/>
    <property type="gene ID" value="PPAI006106"/>
</dbReference>